<keyword evidence="2" id="KW-0472">Membrane</keyword>
<keyword evidence="2" id="KW-0812">Transmembrane</keyword>
<feature type="transmembrane region" description="Helical" evidence="2">
    <location>
        <begin position="154"/>
        <end position="179"/>
    </location>
</feature>
<comment type="caution">
    <text evidence="3">The sequence shown here is derived from an EMBL/GenBank/DDBJ whole genome shotgun (WGS) entry which is preliminary data.</text>
</comment>
<feature type="compositionally biased region" description="Polar residues" evidence="1">
    <location>
        <begin position="48"/>
        <end position="57"/>
    </location>
</feature>
<proteinExistence type="predicted"/>
<feature type="transmembrane region" description="Helical" evidence="2">
    <location>
        <begin position="191"/>
        <end position="212"/>
    </location>
</feature>
<sequence>MADVGWPAAAASSQGNIAGLAPVAQAETKKDMPSALSDGDAVPLPLSNHETIPSPLSDSDAIHGLDHIPPSQHQFLHFRHARLHINPPLETLLHHHTINIELIQTTDDDEAGRRRLPPVNLGKVFLGLTYQATVALMVFHFSTSIDMDNLRHSMILSFLLNFSEVAVVVGFTASLVGVLMRELVHTEMAMVAERAGSASAALGFFLMMSMFLSKLSIGIGWVCAVVSFLAFVLLFMKMRKAG</sequence>
<accession>A0ABD3LNL0</accession>
<protein>
    <submittedName>
        <fullName evidence="3">Uncharacterized protein</fullName>
    </submittedName>
</protein>
<evidence type="ECO:0000313" key="4">
    <source>
        <dbReference type="Proteomes" id="UP001634007"/>
    </source>
</evidence>
<dbReference type="EMBL" id="JBJKBG010000002">
    <property type="protein sequence ID" value="KAL3751462.1"/>
    <property type="molecule type" value="Genomic_DNA"/>
</dbReference>
<dbReference type="Proteomes" id="UP001634007">
    <property type="component" value="Unassembled WGS sequence"/>
</dbReference>
<evidence type="ECO:0000313" key="3">
    <source>
        <dbReference type="EMBL" id="KAL3751462.1"/>
    </source>
</evidence>
<evidence type="ECO:0000256" key="2">
    <source>
        <dbReference type="SAM" id="Phobius"/>
    </source>
</evidence>
<reference evidence="3 4" key="1">
    <citation type="submission" date="2024-11" db="EMBL/GenBank/DDBJ databases">
        <title>Chromosome-level genome assembly of Eucalyptus globulus Labill. provides insights into its genome evolution.</title>
        <authorList>
            <person name="Li X."/>
        </authorList>
    </citation>
    <scope>NUCLEOTIDE SEQUENCE [LARGE SCALE GENOMIC DNA]</scope>
    <source>
        <strain evidence="3">CL2024</strain>
        <tissue evidence="3">Fresh tender leaves</tissue>
    </source>
</reference>
<keyword evidence="4" id="KW-1185">Reference proteome</keyword>
<organism evidence="3 4">
    <name type="scientific">Eucalyptus globulus</name>
    <name type="common">Tasmanian blue gum</name>
    <dbReference type="NCBI Taxonomy" id="34317"/>
    <lineage>
        <taxon>Eukaryota</taxon>
        <taxon>Viridiplantae</taxon>
        <taxon>Streptophyta</taxon>
        <taxon>Embryophyta</taxon>
        <taxon>Tracheophyta</taxon>
        <taxon>Spermatophyta</taxon>
        <taxon>Magnoliopsida</taxon>
        <taxon>eudicotyledons</taxon>
        <taxon>Gunneridae</taxon>
        <taxon>Pentapetalae</taxon>
        <taxon>rosids</taxon>
        <taxon>malvids</taxon>
        <taxon>Myrtales</taxon>
        <taxon>Myrtaceae</taxon>
        <taxon>Myrtoideae</taxon>
        <taxon>Eucalypteae</taxon>
        <taxon>Eucalyptus</taxon>
    </lineage>
</organism>
<gene>
    <name evidence="3" type="ORF">ACJRO7_012312</name>
</gene>
<keyword evidence="2" id="KW-1133">Transmembrane helix</keyword>
<dbReference type="AlphaFoldDB" id="A0ABD3LNL0"/>
<feature type="region of interest" description="Disordered" evidence="1">
    <location>
        <begin position="29"/>
        <end position="64"/>
    </location>
</feature>
<name>A0ABD3LNL0_EUCGL</name>
<feature type="transmembrane region" description="Helical" evidence="2">
    <location>
        <begin position="218"/>
        <end position="236"/>
    </location>
</feature>
<evidence type="ECO:0000256" key="1">
    <source>
        <dbReference type="SAM" id="MobiDB-lite"/>
    </source>
</evidence>
<feature type="transmembrane region" description="Helical" evidence="2">
    <location>
        <begin position="124"/>
        <end position="142"/>
    </location>
</feature>